<name>A0A4Q5M3S0_9BACT</name>
<proteinExistence type="predicted"/>
<gene>
    <name evidence="1" type="ORF">EWM59_03315</name>
</gene>
<dbReference type="EMBL" id="SEWF01000004">
    <property type="protein sequence ID" value="RYU96952.1"/>
    <property type="molecule type" value="Genomic_DNA"/>
</dbReference>
<keyword evidence="2" id="KW-1185">Reference proteome</keyword>
<protein>
    <submittedName>
        <fullName evidence="1">Uncharacterized protein</fullName>
    </submittedName>
</protein>
<organism evidence="1 2">
    <name type="scientific">Emticicia agri</name>
    <dbReference type="NCBI Taxonomy" id="2492393"/>
    <lineage>
        <taxon>Bacteria</taxon>
        <taxon>Pseudomonadati</taxon>
        <taxon>Bacteroidota</taxon>
        <taxon>Cytophagia</taxon>
        <taxon>Cytophagales</taxon>
        <taxon>Leadbetterellaceae</taxon>
        <taxon>Emticicia</taxon>
    </lineage>
</organism>
<dbReference type="AlphaFoldDB" id="A0A4Q5M3S0"/>
<sequence>MNKEKIKIKPITNESEYKAASKIIDALIDADMIEDVEKRQKALEILAAITTLAIEYEKKSIILFLLLTLLKP</sequence>
<evidence type="ECO:0000313" key="2">
    <source>
        <dbReference type="Proteomes" id="UP000293162"/>
    </source>
</evidence>
<accession>A0A4Q5M3S0</accession>
<evidence type="ECO:0000313" key="1">
    <source>
        <dbReference type="EMBL" id="RYU96952.1"/>
    </source>
</evidence>
<dbReference type="RefSeq" id="WP_130019529.1">
    <property type="nucleotide sequence ID" value="NZ_SEWF01000004.1"/>
</dbReference>
<comment type="caution">
    <text evidence="1">The sequence shown here is derived from an EMBL/GenBank/DDBJ whole genome shotgun (WGS) entry which is preliminary data.</text>
</comment>
<reference evidence="1 2" key="1">
    <citation type="submission" date="2019-02" db="EMBL/GenBank/DDBJ databases">
        <title>Bacterial novel species Emticicia sp. 17J42-9 isolated from soil.</title>
        <authorList>
            <person name="Jung H.-Y."/>
        </authorList>
    </citation>
    <scope>NUCLEOTIDE SEQUENCE [LARGE SCALE GENOMIC DNA]</scope>
    <source>
        <strain evidence="1 2">17J42-9</strain>
    </source>
</reference>
<dbReference type="Proteomes" id="UP000293162">
    <property type="component" value="Unassembled WGS sequence"/>
</dbReference>